<dbReference type="Pfam" id="PF01545">
    <property type="entry name" value="Cation_efflux"/>
    <property type="match status" value="1"/>
</dbReference>
<dbReference type="InterPro" id="IPR036837">
    <property type="entry name" value="Cation_efflux_CTD_sf"/>
</dbReference>
<evidence type="ECO:0000256" key="7">
    <source>
        <dbReference type="SAM" id="Phobius"/>
    </source>
</evidence>
<dbReference type="InterPro" id="IPR027470">
    <property type="entry name" value="Cation_efflux_CTD"/>
</dbReference>
<protein>
    <submittedName>
        <fullName evidence="10">Cation transporter</fullName>
    </submittedName>
</protein>
<evidence type="ECO:0000313" key="10">
    <source>
        <dbReference type="EMBL" id="RNB76404.1"/>
    </source>
</evidence>
<proteinExistence type="inferred from homology"/>
<dbReference type="GO" id="GO:0008324">
    <property type="term" value="F:monoatomic cation transmembrane transporter activity"/>
    <property type="evidence" value="ECO:0007669"/>
    <property type="project" value="InterPro"/>
</dbReference>
<evidence type="ECO:0000259" key="9">
    <source>
        <dbReference type="Pfam" id="PF16916"/>
    </source>
</evidence>
<dbReference type="EMBL" id="RHHR01000007">
    <property type="protein sequence ID" value="RNB76404.1"/>
    <property type="molecule type" value="Genomic_DNA"/>
</dbReference>
<feature type="domain" description="Cation efflux protein transmembrane" evidence="8">
    <location>
        <begin position="15"/>
        <end position="206"/>
    </location>
</feature>
<organism evidence="10 11">
    <name type="scientific">Brevibacillus invocatus</name>
    <dbReference type="NCBI Taxonomy" id="173959"/>
    <lineage>
        <taxon>Bacteria</taxon>
        <taxon>Bacillati</taxon>
        <taxon>Bacillota</taxon>
        <taxon>Bacilli</taxon>
        <taxon>Bacillales</taxon>
        <taxon>Paenibacillaceae</taxon>
        <taxon>Brevibacillus</taxon>
    </lineage>
</organism>
<feature type="transmembrane region" description="Helical" evidence="7">
    <location>
        <begin position="115"/>
        <end position="136"/>
    </location>
</feature>
<keyword evidence="4 7" id="KW-0812">Transmembrane</keyword>
<dbReference type="PANTHER" id="PTHR43840">
    <property type="entry name" value="MITOCHONDRIAL METAL TRANSPORTER 1-RELATED"/>
    <property type="match status" value="1"/>
</dbReference>
<evidence type="ECO:0000256" key="3">
    <source>
        <dbReference type="ARBA" id="ARBA00022448"/>
    </source>
</evidence>
<evidence type="ECO:0000259" key="8">
    <source>
        <dbReference type="Pfam" id="PF01545"/>
    </source>
</evidence>
<dbReference type="Gene3D" id="1.20.1510.10">
    <property type="entry name" value="Cation efflux protein transmembrane domain"/>
    <property type="match status" value="1"/>
</dbReference>
<feature type="transmembrane region" description="Helical" evidence="7">
    <location>
        <begin position="182"/>
        <end position="199"/>
    </location>
</feature>
<keyword evidence="6 7" id="KW-0472">Membrane</keyword>
<comment type="caution">
    <text evidence="10">The sequence shown here is derived from an EMBL/GenBank/DDBJ whole genome shotgun (WGS) entry which is preliminary data.</text>
</comment>
<dbReference type="SUPFAM" id="SSF161111">
    <property type="entry name" value="Cation efflux protein transmembrane domain-like"/>
    <property type="match status" value="1"/>
</dbReference>
<feature type="transmembrane region" description="Helical" evidence="7">
    <location>
        <begin position="12"/>
        <end position="34"/>
    </location>
</feature>
<dbReference type="FunFam" id="1.20.1510.10:FF:000006">
    <property type="entry name" value="Divalent cation efflux transporter"/>
    <property type="match status" value="1"/>
</dbReference>
<comment type="similarity">
    <text evidence="2">Belongs to the cation diffusion facilitator (CDF) transporter (TC 2.A.4) family.</text>
</comment>
<dbReference type="NCBIfam" id="TIGR01297">
    <property type="entry name" value="CDF"/>
    <property type="match status" value="1"/>
</dbReference>
<evidence type="ECO:0000313" key="11">
    <source>
        <dbReference type="Proteomes" id="UP000282028"/>
    </source>
</evidence>
<dbReference type="OrthoDB" id="9806522at2"/>
<name>A0A3M8CL84_9BACL</name>
<evidence type="ECO:0000256" key="1">
    <source>
        <dbReference type="ARBA" id="ARBA00004141"/>
    </source>
</evidence>
<dbReference type="Pfam" id="PF16916">
    <property type="entry name" value="ZT_dimer"/>
    <property type="match status" value="1"/>
</dbReference>
<dbReference type="Gene3D" id="3.30.70.1350">
    <property type="entry name" value="Cation efflux protein, cytoplasmic domain"/>
    <property type="match status" value="1"/>
</dbReference>
<comment type="subcellular location">
    <subcellularLocation>
        <location evidence="1">Membrane</location>
        <topology evidence="1">Multi-pass membrane protein</topology>
    </subcellularLocation>
</comment>
<dbReference type="Proteomes" id="UP000282028">
    <property type="component" value="Unassembled WGS sequence"/>
</dbReference>
<feature type="transmembrane region" description="Helical" evidence="7">
    <location>
        <begin position="82"/>
        <end position="103"/>
    </location>
</feature>
<evidence type="ECO:0000256" key="5">
    <source>
        <dbReference type="ARBA" id="ARBA00022989"/>
    </source>
</evidence>
<dbReference type="InterPro" id="IPR058533">
    <property type="entry name" value="Cation_efflux_TM"/>
</dbReference>
<feature type="transmembrane region" description="Helical" evidence="7">
    <location>
        <begin position="40"/>
        <end position="61"/>
    </location>
</feature>
<dbReference type="InterPro" id="IPR050291">
    <property type="entry name" value="CDF_Transporter"/>
</dbReference>
<dbReference type="GO" id="GO:0016020">
    <property type="term" value="C:membrane"/>
    <property type="evidence" value="ECO:0007669"/>
    <property type="project" value="UniProtKB-SubCell"/>
</dbReference>
<dbReference type="PANTHER" id="PTHR43840:SF50">
    <property type="entry name" value="MANGANESE EFFLUX SYSTEM PROTEIN MNES"/>
    <property type="match status" value="1"/>
</dbReference>
<evidence type="ECO:0000256" key="6">
    <source>
        <dbReference type="ARBA" id="ARBA00023136"/>
    </source>
</evidence>
<dbReference type="AlphaFoldDB" id="A0A3M8CL84"/>
<evidence type="ECO:0000256" key="2">
    <source>
        <dbReference type="ARBA" id="ARBA00008114"/>
    </source>
</evidence>
<dbReference type="RefSeq" id="WP_122907613.1">
    <property type="nucleotide sequence ID" value="NZ_CBCSBE010000008.1"/>
</dbReference>
<keyword evidence="11" id="KW-1185">Reference proteome</keyword>
<dbReference type="InterPro" id="IPR027469">
    <property type="entry name" value="Cation_efflux_TMD_sf"/>
</dbReference>
<dbReference type="InterPro" id="IPR002524">
    <property type="entry name" value="Cation_efflux"/>
</dbReference>
<feature type="domain" description="Cation efflux protein cytoplasmic" evidence="9">
    <location>
        <begin position="212"/>
        <end position="287"/>
    </location>
</feature>
<gene>
    <name evidence="10" type="ORF">EDM52_03480</name>
</gene>
<dbReference type="SUPFAM" id="SSF160240">
    <property type="entry name" value="Cation efflux protein cytoplasmic domain-like"/>
    <property type="match status" value="1"/>
</dbReference>
<sequence>MDVYSNLKQGERGAWVSIIAYIFCSVLKIGVAIIAGSEALMADGLNNTTDVIASVAVLIGLRISRKPPDQDHPYGHFRAETIAALVASFIMLFVGIDVISGAIPSMFAPNQTAPGMIAGYTALVTSIIMFGVYRYNRELAKKTNSQALMAAAADNRSDALVSIGTFVGIAGAQFQLLWLDPLAALVVGILIIKTGWGIFRETVHRLTDGFDQAKLEDLRTSIADIPGVVSISDIKARYHGSSVLVDVVVLVDPDLSVVESHTITEVIEERMRLEHKIHDVHIHIEPCEEKLLEKARD</sequence>
<feature type="transmembrane region" description="Helical" evidence="7">
    <location>
        <begin position="157"/>
        <end position="176"/>
    </location>
</feature>
<keyword evidence="5 7" id="KW-1133">Transmembrane helix</keyword>
<keyword evidence="3" id="KW-0813">Transport</keyword>
<evidence type="ECO:0000256" key="4">
    <source>
        <dbReference type="ARBA" id="ARBA00022692"/>
    </source>
</evidence>
<accession>A0A3M8CL84</accession>
<reference evidence="10 11" key="1">
    <citation type="submission" date="2018-10" db="EMBL/GenBank/DDBJ databases">
        <title>Phylogenomics of Brevibacillus.</title>
        <authorList>
            <person name="Dunlap C."/>
        </authorList>
    </citation>
    <scope>NUCLEOTIDE SEQUENCE [LARGE SCALE GENOMIC DNA]</scope>
    <source>
        <strain evidence="10 11">JCM 12215</strain>
    </source>
</reference>